<sequence length="487" mass="54222">MMNSKWGYGAVYVVLIMMQVQVDGDKNNQQCCNWEGVKCSNVTGHVVKLDLHANDLHVTVATISPSLGELHRLNYLDLSGIVFEHTPSIPPFIASLTHLRYLNLSFCFSNGKIPPQLGNLLFLEYLDLGNSVFDHPQQIPSQFANLSRLVYLDLSGNELVGGLSHLTNMSSLRYLDLSDNSLEGTIPPQLGNLLSLEHLDLRSNGLSGTIPNHFRNLSGLQYLYISHYFYEEKMLLSSDLEWLSQLSSLRHLSLRLVNLSSASNWQLQDASLPWLMNSIGASLVILLMNDNDLTGTIPETFGENLRSLERLILANNELKGQIPASLFRISSLTELDLSENRFTGIIPDLSRLSSLQFLKLDNNRLNGAIHEGIGQLSNLTVLSLGNNLFRGLISEAHFSRLTSLSLLDLSHNTLVFNVSDKWIPPFSLISINLAYCNLGPSFPRWLHTQNMIDRLDISHAGISSTGPIPAFLSTASQVFVSNNKFQH</sequence>
<keyword evidence="3" id="KW-1003">Cell membrane</keyword>
<protein>
    <recommendedName>
        <fullName evidence="13">Disease resistance R13L4/SHOC-2-like LRR domain-containing protein</fullName>
    </recommendedName>
</protein>
<feature type="signal peptide" evidence="12">
    <location>
        <begin position="1"/>
        <end position="24"/>
    </location>
</feature>
<proteinExistence type="inferred from homology"/>
<keyword evidence="4" id="KW-0433">Leucine-rich repeat</keyword>
<evidence type="ECO:0000256" key="9">
    <source>
        <dbReference type="ARBA" id="ARBA00023136"/>
    </source>
</evidence>
<dbReference type="EMBL" id="JASCZI010031233">
    <property type="protein sequence ID" value="MED6126295.1"/>
    <property type="molecule type" value="Genomic_DNA"/>
</dbReference>
<dbReference type="SUPFAM" id="SSF52058">
    <property type="entry name" value="L domain-like"/>
    <property type="match status" value="1"/>
</dbReference>
<organism evidence="14 15">
    <name type="scientific">Stylosanthes scabra</name>
    <dbReference type="NCBI Taxonomy" id="79078"/>
    <lineage>
        <taxon>Eukaryota</taxon>
        <taxon>Viridiplantae</taxon>
        <taxon>Streptophyta</taxon>
        <taxon>Embryophyta</taxon>
        <taxon>Tracheophyta</taxon>
        <taxon>Spermatophyta</taxon>
        <taxon>Magnoliopsida</taxon>
        <taxon>eudicotyledons</taxon>
        <taxon>Gunneridae</taxon>
        <taxon>Pentapetalae</taxon>
        <taxon>rosids</taxon>
        <taxon>fabids</taxon>
        <taxon>Fabales</taxon>
        <taxon>Fabaceae</taxon>
        <taxon>Papilionoideae</taxon>
        <taxon>50 kb inversion clade</taxon>
        <taxon>dalbergioids sensu lato</taxon>
        <taxon>Dalbergieae</taxon>
        <taxon>Pterocarpus clade</taxon>
        <taxon>Stylosanthes</taxon>
    </lineage>
</organism>
<reference evidence="14 15" key="1">
    <citation type="journal article" date="2023" name="Plants (Basel)">
        <title>Bridging the Gap: Combining Genomics and Transcriptomics Approaches to Understand Stylosanthes scabra, an Orphan Legume from the Brazilian Caatinga.</title>
        <authorList>
            <person name="Ferreira-Neto J.R.C."/>
            <person name="da Silva M.D."/>
            <person name="Binneck E."/>
            <person name="de Melo N.F."/>
            <person name="da Silva R.H."/>
            <person name="de Melo A.L.T.M."/>
            <person name="Pandolfi V."/>
            <person name="Bustamante F.O."/>
            <person name="Brasileiro-Vidal A.C."/>
            <person name="Benko-Iseppon A.M."/>
        </authorList>
    </citation>
    <scope>NUCLEOTIDE SEQUENCE [LARGE SCALE GENOMIC DNA]</scope>
    <source>
        <tissue evidence="14">Leaves</tissue>
    </source>
</reference>
<gene>
    <name evidence="14" type="ORF">PIB30_077039</name>
</gene>
<evidence type="ECO:0000313" key="14">
    <source>
        <dbReference type="EMBL" id="MED6126295.1"/>
    </source>
</evidence>
<evidence type="ECO:0000259" key="13">
    <source>
        <dbReference type="Pfam" id="PF23598"/>
    </source>
</evidence>
<dbReference type="InterPro" id="IPR001611">
    <property type="entry name" value="Leu-rich_rpt"/>
</dbReference>
<dbReference type="Pfam" id="PF23598">
    <property type="entry name" value="LRR_14"/>
    <property type="match status" value="1"/>
</dbReference>
<dbReference type="InterPro" id="IPR046956">
    <property type="entry name" value="RLP23-like"/>
</dbReference>
<evidence type="ECO:0000256" key="12">
    <source>
        <dbReference type="SAM" id="SignalP"/>
    </source>
</evidence>
<evidence type="ECO:0000256" key="2">
    <source>
        <dbReference type="ARBA" id="ARBA00009592"/>
    </source>
</evidence>
<comment type="subcellular location">
    <subcellularLocation>
        <location evidence="1">Cell membrane</location>
        <topology evidence="1">Single-pass type I membrane protein</topology>
    </subcellularLocation>
</comment>
<keyword evidence="9" id="KW-0472">Membrane</keyword>
<keyword evidence="6 12" id="KW-0732">Signal</keyword>
<dbReference type="InterPro" id="IPR055414">
    <property type="entry name" value="LRR_R13L4/SHOC2-like"/>
</dbReference>
<dbReference type="Pfam" id="PF00560">
    <property type="entry name" value="LRR_1"/>
    <property type="match status" value="1"/>
</dbReference>
<keyword evidence="5" id="KW-0812">Transmembrane</keyword>
<dbReference type="InterPro" id="IPR032675">
    <property type="entry name" value="LRR_dom_sf"/>
</dbReference>
<dbReference type="PRINTS" id="PR00019">
    <property type="entry name" value="LEURICHRPT"/>
</dbReference>
<comment type="caution">
    <text evidence="14">The sequence shown here is derived from an EMBL/GenBank/DDBJ whole genome shotgun (WGS) entry which is preliminary data.</text>
</comment>
<dbReference type="PANTHER" id="PTHR48063:SF98">
    <property type="entry name" value="LRR RECEPTOR-LIKE SERINE_THREONINE-PROTEIN KINASE FLS2"/>
    <property type="match status" value="1"/>
</dbReference>
<comment type="similarity">
    <text evidence="2">Belongs to the RLP family.</text>
</comment>
<feature type="chain" id="PRO_5047141585" description="Disease resistance R13L4/SHOC-2-like LRR domain-containing protein" evidence="12">
    <location>
        <begin position="25"/>
        <end position="487"/>
    </location>
</feature>
<evidence type="ECO:0000256" key="3">
    <source>
        <dbReference type="ARBA" id="ARBA00022475"/>
    </source>
</evidence>
<dbReference type="PROSITE" id="PS51450">
    <property type="entry name" value="LRR"/>
    <property type="match status" value="1"/>
</dbReference>
<dbReference type="PANTHER" id="PTHR48063">
    <property type="entry name" value="LRR RECEPTOR-LIKE KINASE"/>
    <property type="match status" value="1"/>
</dbReference>
<name>A0ABU6RQJ7_9FABA</name>
<evidence type="ECO:0000256" key="6">
    <source>
        <dbReference type="ARBA" id="ARBA00022729"/>
    </source>
</evidence>
<dbReference type="Proteomes" id="UP001341840">
    <property type="component" value="Unassembled WGS sequence"/>
</dbReference>
<evidence type="ECO:0000256" key="10">
    <source>
        <dbReference type="ARBA" id="ARBA00023170"/>
    </source>
</evidence>
<dbReference type="SMART" id="SM00365">
    <property type="entry name" value="LRR_SD22"/>
    <property type="match status" value="4"/>
</dbReference>
<dbReference type="InterPro" id="IPR003591">
    <property type="entry name" value="Leu-rich_rpt_typical-subtyp"/>
</dbReference>
<keyword evidence="8" id="KW-1133">Transmembrane helix</keyword>
<evidence type="ECO:0000256" key="8">
    <source>
        <dbReference type="ARBA" id="ARBA00022989"/>
    </source>
</evidence>
<keyword evidence="7" id="KW-0677">Repeat</keyword>
<feature type="domain" description="Disease resistance R13L4/SHOC-2-like LRR" evidence="13">
    <location>
        <begin position="63"/>
        <end position="169"/>
    </location>
</feature>
<dbReference type="SUPFAM" id="SSF52047">
    <property type="entry name" value="RNI-like"/>
    <property type="match status" value="1"/>
</dbReference>
<evidence type="ECO:0000256" key="1">
    <source>
        <dbReference type="ARBA" id="ARBA00004251"/>
    </source>
</evidence>
<evidence type="ECO:0000256" key="7">
    <source>
        <dbReference type="ARBA" id="ARBA00022737"/>
    </source>
</evidence>
<keyword evidence="10" id="KW-0675">Receptor</keyword>
<keyword evidence="15" id="KW-1185">Reference proteome</keyword>
<keyword evidence="11" id="KW-0325">Glycoprotein</keyword>
<evidence type="ECO:0000256" key="4">
    <source>
        <dbReference type="ARBA" id="ARBA00022614"/>
    </source>
</evidence>
<dbReference type="Pfam" id="PF13855">
    <property type="entry name" value="LRR_8"/>
    <property type="match status" value="2"/>
</dbReference>
<dbReference type="Gene3D" id="3.80.10.10">
    <property type="entry name" value="Ribonuclease Inhibitor"/>
    <property type="match status" value="3"/>
</dbReference>
<evidence type="ECO:0000256" key="11">
    <source>
        <dbReference type="ARBA" id="ARBA00023180"/>
    </source>
</evidence>
<evidence type="ECO:0000256" key="5">
    <source>
        <dbReference type="ARBA" id="ARBA00022692"/>
    </source>
</evidence>
<evidence type="ECO:0000313" key="15">
    <source>
        <dbReference type="Proteomes" id="UP001341840"/>
    </source>
</evidence>
<dbReference type="SMART" id="SM00369">
    <property type="entry name" value="LRR_TYP"/>
    <property type="match status" value="5"/>
</dbReference>
<accession>A0ABU6RQJ7</accession>